<proteinExistence type="predicted"/>
<comment type="caution">
    <text evidence="1">The sequence shown here is derived from an EMBL/GenBank/DDBJ whole genome shotgun (WGS) entry which is preliminary data.</text>
</comment>
<dbReference type="Proteomes" id="UP000011682">
    <property type="component" value="Unassembled WGS sequence"/>
</dbReference>
<sequence>MTSAPTLNDAIASAFEELNGRGIVAMDTRCPRAGSRWMTQPSAWTVRG</sequence>
<reference evidence="1" key="1">
    <citation type="submission" date="2013-05" db="EMBL/GenBank/DDBJ databases">
        <title>Genome assembly of Cystobacter fuscus DSM 2262.</title>
        <authorList>
            <person name="Sharma G."/>
            <person name="Khatri I."/>
            <person name="Kaur C."/>
            <person name="Mayilraj S."/>
            <person name="Subramanian S."/>
        </authorList>
    </citation>
    <scope>NUCLEOTIDE SEQUENCE [LARGE SCALE GENOMIC DNA]</scope>
    <source>
        <strain evidence="1">DSM 2262</strain>
    </source>
</reference>
<organism evidence="1 2">
    <name type="scientific">Cystobacter fuscus (strain ATCC 25194 / DSM 2262 / NBRC 100088 / M29)</name>
    <dbReference type="NCBI Taxonomy" id="1242864"/>
    <lineage>
        <taxon>Bacteria</taxon>
        <taxon>Pseudomonadati</taxon>
        <taxon>Myxococcota</taxon>
        <taxon>Myxococcia</taxon>
        <taxon>Myxococcales</taxon>
        <taxon>Cystobacterineae</taxon>
        <taxon>Archangiaceae</taxon>
        <taxon>Cystobacter</taxon>
    </lineage>
</organism>
<keyword evidence="2" id="KW-1185">Reference proteome</keyword>
<evidence type="ECO:0000313" key="1">
    <source>
        <dbReference type="EMBL" id="EPX64305.1"/>
    </source>
</evidence>
<name>S9PJ24_CYSF2</name>
<dbReference type="EMBL" id="ANAH02000004">
    <property type="protein sequence ID" value="EPX64305.1"/>
    <property type="molecule type" value="Genomic_DNA"/>
</dbReference>
<accession>S9PJ24</accession>
<evidence type="ECO:0000313" key="2">
    <source>
        <dbReference type="Proteomes" id="UP000011682"/>
    </source>
</evidence>
<gene>
    <name evidence="1" type="ORF">D187_005439</name>
</gene>
<protein>
    <submittedName>
        <fullName evidence="1">Uncharacterized protein</fullName>
    </submittedName>
</protein>
<dbReference type="AlphaFoldDB" id="S9PJ24"/>